<dbReference type="Pfam" id="PF22936">
    <property type="entry name" value="Pol_BBD"/>
    <property type="match status" value="1"/>
</dbReference>
<dbReference type="PANTHER" id="PTHR42648:SF18">
    <property type="entry name" value="RETROTRANSPOSON, UNCLASSIFIED-LIKE PROTEIN"/>
    <property type="match status" value="1"/>
</dbReference>
<reference evidence="5 6" key="1">
    <citation type="submission" date="2021-02" db="EMBL/GenBank/DDBJ databases">
        <title>Plant Genome Project.</title>
        <authorList>
            <person name="Zhang R.-G."/>
        </authorList>
    </citation>
    <scope>NUCLEOTIDE SEQUENCE [LARGE SCALE GENOMIC DNA]</scope>
    <source>
        <tissue evidence="5">Leaves</tissue>
    </source>
</reference>
<keyword evidence="6" id="KW-1185">Reference proteome</keyword>
<dbReference type="EMBL" id="JAFEMO010000013">
    <property type="protein sequence ID" value="KAH7550267.1"/>
    <property type="molecule type" value="Genomic_DNA"/>
</dbReference>
<keyword evidence="1" id="KW-0378">Hydrolase</keyword>
<feature type="region of interest" description="Disordered" evidence="2">
    <location>
        <begin position="278"/>
        <end position="327"/>
    </location>
</feature>
<dbReference type="InterPro" id="IPR039537">
    <property type="entry name" value="Retrotran_Ty1/copia-like"/>
</dbReference>
<comment type="caution">
    <text evidence="5">The sequence shown here is derived from an EMBL/GenBank/DDBJ whole genome shotgun (WGS) entry which is preliminary data.</text>
</comment>
<dbReference type="PANTHER" id="PTHR42648">
    <property type="entry name" value="TRANSPOSASE, PUTATIVE-RELATED"/>
    <property type="match status" value="1"/>
</dbReference>
<evidence type="ECO:0000256" key="2">
    <source>
        <dbReference type="SAM" id="MobiDB-lite"/>
    </source>
</evidence>
<dbReference type="Proteomes" id="UP000827721">
    <property type="component" value="Unassembled WGS sequence"/>
</dbReference>
<keyword evidence="1" id="KW-0645">Protease</keyword>
<name>A0ABQ8H8N5_9ROSI</name>
<evidence type="ECO:0000256" key="1">
    <source>
        <dbReference type="ARBA" id="ARBA00022670"/>
    </source>
</evidence>
<evidence type="ECO:0000313" key="6">
    <source>
        <dbReference type="Proteomes" id="UP000827721"/>
    </source>
</evidence>
<feature type="compositionally biased region" description="Basic and acidic residues" evidence="2">
    <location>
        <begin position="298"/>
        <end position="326"/>
    </location>
</feature>
<proteinExistence type="predicted"/>
<evidence type="ECO:0000259" key="3">
    <source>
        <dbReference type="Pfam" id="PF22936"/>
    </source>
</evidence>
<organism evidence="5 6">
    <name type="scientific">Xanthoceras sorbifolium</name>
    <dbReference type="NCBI Taxonomy" id="99658"/>
    <lineage>
        <taxon>Eukaryota</taxon>
        <taxon>Viridiplantae</taxon>
        <taxon>Streptophyta</taxon>
        <taxon>Embryophyta</taxon>
        <taxon>Tracheophyta</taxon>
        <taxon>Spermatophyta</taxon>
        <taxon>Magnoliopsida</taxon>
        <taxon>eudicotyledons</taxon>
        <taxon>Gunneridae</taxon>
        <taxon>Pentapetalae</taxon>
        <taxon>rosids</taxon>
        <taxon>malvids</taxon>
        <taxon>Sapindales</taxon>
        <taxon>Sapindaceae</taxon>
        <taxon>Xanthoceroideae</taxon>
        <taxon>Xanthoceras</taxon>
    </lineage>
</organism>
<gene>
    <name evidence="5" type="ORF">JRO89_XS13G0163300</name>
</gene>
<feature type="domain" description="Retroviral polymerase SH3-like" evidence="4">
    <location>
        <begin position="223"/>
        <end position="267"/>
    </location>
</feature>
<dbReference type="Pfam" id="PF25597">
    <property type="entry name" value="SH3_retrovirus"/>
    <property type="match status" value="1"/>
</dbReference>
<dbReference type="InterPro" id="IPR057670">
    <property type="entry name" value="SH3_retrovirus"/>
</dbReference>
<evidence type="ECO:0000259" key="4">
    <source>
        <dbReference type="Pfam" id="PF25597"/>
    </source>
</evidence>
<feature type="compositionally biased region" description="Acidic residues" evidence="2">
    <location>
        <begin position="288"/>
        <end position="297"/>
    </location>
</feature>
<accession>A0ABQ8H8N5</accession>
<dbReference type="InterPro" id="IPR054722">
    <property type="entry name" value="PolX-like_BBD"/>
</dbReference>
<sequence length="348" mass="40599">MENFLRFKEFWGLVEPGYVEPTSGSLQTDAQRKKNDEMKLKDLKYKCPFGNKEADYAELDKEDEMLMMSYVELYENIREDAWFLDSRYECDGKESVKLLLNRINHVVVEVYYIPELRNNLLSIGQLQERGLGIVITGEMCKIFHPEKGLIIQTNMSANKMFILHTQSSAPFQAQCDHCFHTKAQNLSHLWHRRCPPLAVKDVTPNEAWSGVKPSVDYFWVFGCIAHVHIPEARRTKLDSRSITYVLLGVNEESKGYRLFDPIAKRVVMIDLEWGESYGENEKGMSENENGDDTDEEVRETSDERVREEEDGSSEREERVRELRQPYERQPLTWMGSSEYYKLEIGHGQ</sequence>
<feature type="domain" description="Retrovirus-related Pol polyprotein from transposon TNT 1-94-like beta-barrel" evidence="3">
    <location>
        <begin position="85"/>
        <end position="130"/>
    </location>
</feature>
<protein>
    <submittedName>
        <fullName evidence="5">Uncharacterized protein</fullName>
    </submittedName>
</protein>
<evidence type="ECO:0000313" key="5">
    <source>
        <dbReference type="EMBL" id="KAH7550267.1"/>
    </source>
</evidence>